<accession>A0ABV0WWW3</accession>
<dbReference type="InterPro" id="IPR037193">
    <property type="entry name" value="GDNF_alpha"/>
</dbReference>
<feature type="domain" description="GDNF/GAS1" evidence="8">
    <location>
        <begin position="2"/>
        <end position="45"/>
    </location>
</feature>
<reference evidence="9 10" key="1">
    <citation type="submission" date="2021-06" db="EMBL/GenBank/DDBJ databases">
        <authorList>
            <person name="Palmer J.M."/>
        </authorList>
    </citation>
    <scope>NUCLEOTIDE SEQUENCE [LARGE SCALE GENOMIC DNA]</scope>
    <source>
        <strain evidence="9 10">XR_2019</strain>
        <tissue evidence="9">Muscle</tissue>
    </source>
</reference>
<comment type="caution">
    <text evidence="9">The sequence shown here is derived from an EMBL/GenBank/DDBJ whole genome shotgun (WGS) entry which is preliminary data.</text>
</comment>
<evidence type="ECO:0000313" key="9">
    <source>
        <dbReference type="EMBL" id="MEQ2273549.1"/>
    </source>
</evidence>
<dbReference type="Gene3D" id="1.10.220.110">
    <property type="entry name" value="GDNF binding domain"/>
    <property type="match status" value="1"/>
</dbReference>
<evidence type="ECO:0000256" key="7">
    <source>
        <dbReference type="ARBA" id="ARBA00023180"/>
    </source>
</evidence>
<evidence type="ECO:0000256" key="5">
    <source>
        <dbReference type="ARBA" id="ARBA00023136"/>
    </source>
</evidence>
<dbReference type="InterPro" id="IPR016017">
    <property type="entry name" value="GDNF/GAS1"/>
</dbReference>
<keyword evidence="4" id="KW-0732">Signal</keyword>
<dbReference type="PANTHER" id="PTHR10269">
    <property type="entry name" value="GDNF RECEPTOR ALPHA"/>
    <property type="match status" value="1"/>
</dbReference>
<name>A0ABV0WWW3_9TELE</name>
<sequence>TEMTPNYVDNSFTNWTISPWCNCIGSGNHEEECLNFLQYFTDNTCLSKRT</sequence>
<keyword evidence="6 9" id="KW-0675">Receptor</keyword>
<evidence type="ECO:0000256" key="3">
    <source>
        <dbReference type="ARBA" id="ARBA00022475"/>
    </source>
</evidence>
<dbReference type="Proteomes" id="UP001444071">
    <property type="component" value="Unassembled WGS sequence"/>
</dbReference>
<evidence type="ECO:0000259" key="8">
    <source>
        <dbReference type="Pfam" id="PF02351"/>
    </source>
</evidence>
<keyword evidence="10" id="KW-1185">Reference proteome</keyword>
<comment type="similarity">
    <text evidence="2">Belongs to the GDNFR family.</text>
</comment>
<keyword evidence="5" id="KW-0472">Membrane</keyword>
<evidence type="ECO:0000256" key="1">
    <source>
        <dbReference type="ARBA" id="ARBA00004236"/>
    </source>
</evidence>
<dbReference type="EMBL" id="JAHRIM010072068">
    <property type="protein sequence ID" value="MEQ2273549.1"/>
    <property type="molecule type" value="Genomic_DNA"/>
</dbReference>
<evidence type="ECO:0000256" key="4">
    <source>
        <dbReference type="ARBA" id="ARBA00022729"/>
    </source>
</evidence>
<keyword evidence="7" id="KW-0325">Glycoprotein</keyword>
<organism evidence="9 10">
    <name type="scientific">Xenotaenia resolanae</name>
    <dbReference type="NCBI Taxonomy" id="208358"/>
    <lineage>
        <taxon>Eukaryota</taxon>
        <taxon>Metazoa</taxon>
        <taxon>Chordata</taxon>
        <taxon>Craniata</taxon>
        <taxon>Vertebrata</taxon>
        <taxon>Euteleostomi</taxon>
        <taxon>Actinopterygii</taxon>
        <taxon>Neopterygii</taxon>
        <taxon>Teleostei</taxon>
        <taxon>Neoteleostei</taxon>
        <taxon>Acanthomorphata</taxon>
        <taxon>Ovalentaria</taxon>
        <taxon>Atherinomorphae</taxon>
        <taxon>Cyprinodontiformes</taxon>
        <taxon>Goodeidae</taxon>
        <taxon>Xenotaenia</taxon>
    </lineage>
</organism>
<feature type="non-terminal residue" evidence="9">
    <location>
        <position position="1"/>
    </location>
</feature>
<dbReference type="SUPFAM" id="SSF110035">
    <property type="entry name" value="GDNF receptor-like"/>
    <property type="match status" value="1"/>
</dbReference>
<comment type="subcellular location">
    <subcellularLocation>
        <location evidence="1">Cell membrane</location>
    </subcellularLocation>
</comment>
<dbReference type="PANTHER" id="PTHR10269:SF4">
    <property type="entry name" value="GDNF FAMILY RECEPTOR ALPHA-2"/>
    <property type="match status" value="1"/>
</dbReference>
<gene>
    <name evidence="9" type="primary">GFRA2_2</name>
    <name evidence="9" type="ORF">XENORESO_005574</name>
</gene>
<evidence type="ECO:0000313" key="10">
    <source>
        <dbReference type="Proteomes" id="UP001444071"/>
    </source>
</evidence>
<dbReference type="InterPro" id="IPR003438">
    <property type="entry name" value="GDNF_rcpt"/>
</dbReference>
<keyword evidence="3" id="KW-1003">Cell membrane</keyword>
<evidence type="ECO:0000256" key="2">
    <source>
        <dbReference type="ARBA" id="ARBA00005961"/>
    </source>
</evidence>
<dbReference type="Pfam" id="PF02351">
    <property type="entry name" value="GDNF"/>
    <property type="match status" value="1"/>
</dbReference>
<proteinExistence type="inferred from homology"/>
<evidence type="ECO:0000256" key="6">
    <source>
        <dbReference type="ARBA" id="ARBA00023170"/>
    </source>
</evidence>
<protein>
    <submittedName>
        <fullName evidence="9">GDNF receptor alpha-2</fullName>
    </submittedName>
</protein>